<reference evidence="1" key="1">
    <citation type="submission" date="2014-09" db="EMBL/GenBank/DDBJ databases">
        <authorList>
            <person name="Magalhaes I.L.F."/>
            <person name="Oliveira U."/>
            <person name="Santos F.R."/>
            <person name="Vidigal T.H.D.A."/>
            <person name="Brescovit A.D."/>
            <person name="Santos A.J."/>
        </authorList>
    </citation>
    <scope>NUCLEOTIDE SEQUENCE</scope>
    <source>
        <tissue evidence="1">Shoot tissue taken approximately 20 cm above the soil surface</tissue>
    </source>
</reference>
<evidence type="ECO:0000313" key="1">
    <source>
        <dbReference type="EMBL" id="JAD65068.1"/>
    </source>
</evidence>
<reference evidence="1" key="2">
    <citation type="journal article" date="2015" name="Data Brief">
        <title>Shoot transcriptome of the giant reed, Arundo donax.</title>
        <authorList>
            <person name="Barrero R.A."/>
            <person name="Guerrero F.D."/>
            <person name="Moolhuijzen P."/>
            <person name="Goolsby J.A."/>
            <person name="Tidwell J."/>
            <person name="Bellgard S.E."/>
            <person name="Bellgard M.I."/>
        </authorList>
    </citation>
    <scope>NUCLEOTIDE SEQUENCE</scope>
    <source>
        <tissue evidence="1">Shoot tissue taken approximately 20 cm above the soil surface</tissue>
    </source>
</reference>
<dbReference type="EMBL" id="GBRH01232827">
    <property type="protein sequence ID" value="JAD65068.1"/>
    <property type="molecule type" value="Transcribed_RNA"/>
</dbReference>
<accession>A0A0A9BSB6</accession>
<organism evidence="1">
    <name type="scientific">Arundo donax</name>
    <name type="common">Giant reed</name>
    <name type="synonym">Donax arundinaceus</name>
    <dbReference type="NCBI Taxonomy" id="35708"/>
    <lineage>
        <taxon>Eukaryota</taxon>
        <taxon>Viridiplantae</taxon>
        <taxon>Streptophyta</taxon>
        <taxon>Embryophyta</taxon>
        <taxon>Tracheophyta</taxon>
        <taxon>Spermatophyta</taxon>
        <taxon>Magnoliopsida</taxon>
        <taxon>Liliopsida</taxon>
        <taxon>Poales</taxon>
        <taxon>Poaceae</taxon>
        <taxon>PACMAD clade</taxon>
        <taxon>Arundinoideae</taxon>
        <taxon>Arundineae</taxon>
        <taxon>Arundo</taxon>
    </lineage>
</organism>
<protein>
    <submittedName>
        <fullName evidence="1">Uncharacterized protein</fullName>
    </submittedName>
</protein>
<dbReference type="AlphaFoldDB" id="A0A0A9BSB6"/>
<name>A0A0A9BSB6_ARUDO</name>
<proteinExistence type="predicted"/>
<sequence>MKNRLIIISQRLQKSLIKIYG</sequence>